<dbReference type="EMBL" id="BSRI01000001">
    <property type="protein sequence ID" value="GLV55380.1"/>
    <property type="molecule type" value="Genomic_DNA"/>
</dbReference>
<organism evidence="1 2">
    <name type="scientific">Dictyobacter halimunensis</name>
    <dbReference type="NCBI Taxonomy" id="3026934"/>
    <lineage>
        <taxon>Bacteria</taxon>
        <taxon>Bacillati</taxon>
        <taxon>Chloroflexota</taxon>
        <taxon>Ktedonobacteria</taxon>
        <taxon>Ktedonobacterales</taxon>
        <taxon>Dictyobacteraceae</taxon>
        <taxon>Dictyobacter</taxon>
    </lineage>
</organism>
<dbReference type="Proteomes" id="UP001344906">
    <property type="component" value="Unassembled WGS sequence"/>
</dbReference>
<proteinExistence type="predicted"/>
<dbReference type="RefSeq" id="WP_338249675.1">
    <property type="nucleotide sequence ID" value="NZ_BSRI01000001.1"/>
</dbReference>
<sequence length="121" mass="13711">MNNSPLPRGLSLTSKQLQHLIHCIQVYRRFAWENMEPTAERNAALRVLQALHGRIMSDLEQPNGSITIMLPITPDERIAMTMMISYILDQYKGGAPNKERTLLIADLTGLKSILDGDFFSR</sequence>
<evidence type="ECO:0000313" key="1">
    <source>
        <dbReference type="EMBL" id="GLV55380.1"/>
    </source>
</evidence>
<reference evidence="1 2" key="1">
    <citation type="submission" date="2023-02" db="EMBL/GenBank/DDBJ databases">
        <title>Dictyobacter halimunensis sp. nov., a new member of the class Ktedonobacteria from forest soil in a geothermal area.</title>
        <authorList>
            <person name="Rachmania M.K."/>
            <person name="Ningsih F."/>
            <person name="Sakai Y."/>
            <person name="Yabe S."/>
            <person name="Yokota A."/>
            <person name="Sjamsuridzal W."/>
        </authorList>
    </citation>
    <scope>NUCLEOTIDE SEQUENCE [LARGE SCALE GENOMIC DNA]</scope>
    <source>
        <strain evidence="1 2">S3.2.2.5</strain>
    </source>
</reference>
<keyword evidence="2" id="KW-1185">Reference proteome</keyword>
<accession>A0ABQ6FSA0</accession>
<gene>
    <name evidence="1" type="ORF">KDH_22270</name>
</gene>
<evidence type="ECO:0000313" key="2">
    <source>
        <dbReference type="Proteomes" id="UP001344906"/>
    </source>
</evidence>
<protein>
    <submittedName>
        <fullName evidence="1">Uncharacterized protein</fullName>
    </submittedName>
</protein>
<comment type="caution">
    <text evidence="1">The sequence shown here is derived from an EMBL/GenBank/DDBJ whole genome shotgun (WGS) entry which is preliminary data.</text>
</comment>
<name>A0ABQ6FSA0_9CHLR</name>